<feature type="transmembrane region" description="Helical" evidence="5">
    <location>
        <begin position="20"/>
        <end position="48"/>
    </location>
</feature>
<sequence>MKLNFFPAILADANQRNFPTITAFLLGLSLPLSNQLLKVALVLALLCVLKYRDMKYLRNLIVHPMVILPALMTGLLALSLLTHHHEAGPEMVEKYKKLLYVLPLALFFVLQSAQSKALFSGFLLGNGIVLALSLAGGLFHLFPGHIDPANPTVFKLQITQNFFMAMAVFLWLERARISQGSGRIGYLLLALVACCNILFMVQGRIGYIALIAGIGAWALLSLKPRQALLALGSGVVVICLLFTIPNRAAERITLGVHEIQNCLQQKTGDAYSACDSSMGQRTAFILQATQLIEQAPLLGNGAGSFWYHNPETGYSVNNPHNQYLLETIQNGAVGLIIFLLWMANFALAAWKQPSREKSIFITLLVIYLSGNLFNSFLLDSTEGHLFVILTALLLAKHIPFVQRKKNESPQPSRPS</sequence>
<keyword evidence="3 5" id="KW-1133">Transmembrane helix</keyword>
<name>A0A3S1FGU1_9GAMM</name>
<evidence type="ECO:0000256" key="1">
    <source>
        <dbReference type="ARBA" id="ARBA00004141"/>
    </source>
</evidence>
<feature type="transmembrane region" description="Helical" evidence="5">
    <location>
        <begin position="60"/>
        <end position="82"/>
    </location>
</feature>
<dbReference type="Pfam" id="PF04932">
    <property type="entry name" value="Wzy_C"/>
    <property type="match status" value="1"/>
</dbReference>
<feature type="transmembrane region" description="Helical" evidence="5">
    <location>
        <begin position="154"/>
        <end position="172"/>
    </location>
</feature>
<gene>
    <name evidence="8" type="ORF">F126LOC_021070</name>
    <name evidence="7" type="ORF">H4F48_15825</name>
</gene>
<keyword evidence="8" id="KW-0436">Ligase</keyword>
<feature type="transmembrane region" description="Helical" evidence="5">
    <location>
        <begin position="328"/>
        <end position="347"/>
    </location>
</feature>
<evidence type="ECO:0000256" key="3">
    <source>
        <dbReference type="ARBA" id="ARBA00022989"/>
    </source>
</evidence>
<feature type="domain" description="O-antigen ligase-related" evidence="6">
    <location>
        <begin position="189"/>
        <end position="339"/>
    </location>
</feature>
<feature type="transmembrane region" description="Helical" evidence="5">
    <location>
        <begin position="359"/>
        <end position="377"/>
    </location>
</feature>
<keyword evidence="2 5" id="KW-0812">Transmembrane</keyword>
<comment type="subcellular location">
    <subcellularLocation>
        <location evidence="1">Membrane</location>
        <topology evidence="1">Multi-pass membrane protein</topology>
    </subcellularLocation>
</comment>
<dbReference type="EMBL" id="CP065031">
    <property type="protein sequence ID" value="QPK24059.1"/>
    <property type="molecule type" value="Genomic_DNA"/>
</dbReference>
<dbReference type="RefSeq" id="WP_039521930.1">
    <property type="nucleotide sequence ID" value="NZ_BSWF01000008.1"/>
</dbReference>
<evidence type="ECO:0000313" key="9">
    <source>
        <dbReference type="Proteomes" id="UP000269351"/>
    </source>
</evidence>
<feature type="transmembrane region" description="Helical" evidence="5">
    <location>
        <begin position="383"/>
        <end position="401"/>
    </location>
</feature>
<evidence type="ECO:0000256" key="5">
    <source>
        <dbReference type="SAM" id="Phobius"/>
    </source>
</evidence>
<dbReference type="GO" id="GO:0016874">
    <property type="term" value="F:ligase activity"/>
    <property type="evidence" value="ECO:0007669"/>
    <property type="project" value="UniProtKB-KW"/>
</dbReference>
<evidence type="ECO:0000313" key="10">
    <source>
        <dbReference type="Proteomes" id="UP000762586"/>
    </source>
</evidence>
<dbReference type="Proteomes" id="UP000762586">
    <property type="component" value="Unassembled WGS sequence"/>
</dbReference>
<organism evidence="8 9">
    <name type="scientific">Pectobacterium brasiliense</name>
    <dbReference type="NCBI Taxonomy" id="180957"/>
    <lineage>
        <taxon>Bacteria</taxon>
        <taxon>Pseudomonadati</taxon>
        <taxon>Pseudomonadota</taxon>
        <taxon>Gammaproteobacteria</taxon>
        <taxon>Enterobacterales</taxon>
        <taxon>Pectobacteriaceae</taxon>
        <taxon>Pectobacterium</taxon>
    </lineage>
</organism>
<dbReference type="InterPro" id="IPR051533">
    <property type="entry name" value="WaaL-like"/>
</dbReference>
<accession>A0A3S1FGU1</accession>
<evidence type="ECO:0000256" key="4">
    <source>
        <dbReference type="ARBA" id="ARBA00023136"/>
    </source>
</evidence>
<evidence type="ECO:0000256" key="2">
    <source>
        <dbReference type="ARBA" id="ARBA00022692"/>
    </source>
</evidence>
<evidence type="ECO:0000259" key="6">
    <source>
        <dbReference type="Pfam" id="PF04932"/>
    </source>
</evidence>
<feature type="transmembrane region" description="Helical" evidence="5">
    <location>
        <begin position="122"/>
        <end position="142"/>
    </location>
</feature>
<dbReference type="PANTHER" id="PTHR37422">
    <property type="entry name" value="TEICHURONIC ACID BIOSYNTHESIS PROTEIN TUAE"/>
    <property type="match status" value="1"/>
</dbReference>
<keyword evidence="10" id="KW-1185">Reference proteome</keyword>
<dbReference type="InterPro" id="IPR007016">
    <property type="entry name" value="O-antigen_ligase-rel_domated"/>
</dbReference>
<feature type="transmembrane region" description="Helical" evidence="5">
    <location>
        <begin position="205"/>
        <end position="222"/>
    </location>
</feature>
<dbReference type="GO" id="GO:0016020">
    <property type="term" value="C:membrane"/>
    <property type="evidence" value="ECO:0007669"/>
    <property type="project" value="UniProtKB-SubCell"/>
</dbReference>
<reference evidence="8 9" key="2">
    <citation type="submission" date="2020-11" db="EMBL/GenBank/DDBJ databases">
        <title>Complete genome sequence of Pectobacterium brasiliense strain F126.</title>
        <authorList>
            <person name="Miroshnikov K."/>
            <person name="Vo T.N.H."/>
            <person name="Khodykina M.V."/>
            <person name="Kabanova A.P."/>
            <person name="Shneider M."/>
            <person name="Korzhenkov A."/>
            <person name="Toschakov S.V."/>
            <person name="Miroshnikov K.A."/>
            <person name="Ignatov A.N."/>
            <person name="Mikhailova Y.V."/>
            <person name="Shelenkov A."/>
            <person name="Yanushevich Y.G."/>
            <person name="Evseev P.V."/>
        </authorList>
    </citation>
    <scope>NUCLEOTIDE SEQUENCE [LARGE SCALE GENOMIC DNA]</scope>
    <source>
        <strain evidence="8 9">F126</strain>
    </source>
</reference>
<reference evidence="7 10" key="1">
    <citation type="submission" date="2020-07" db="EMBL/GenBank/DDBJ databases">
        <title>A pangenomic view of the genus Pectobacterium provides insights into genome organization, phylogeny, and virulence.</title>
        <authorList>
            <person name="Jonkheer E."/>
            <person name="Brankovics B."/>
            <person name="Houwers I."/>
            <person name="Van Der Wolf J."/>
            <person name="Bonants P."/>
            <person name="Vreeburg R."/>
            <person name="Bollema R."/>
            <person name="De Haan J."/>
            <person name="Berke L."/>
            <person name="De Ridder D."/>
            <person name="Smit S."/>
            <person name="Van Der Lee T.A.J."/>
        </authorList>
    </citation>
    <scope>NUCLEOTIDE SEQUENCE [LARGE SCALE GENOMIC DNA]</scope>
    <source>
        <strain evidence="7 10">NAK:384</strain>
    </source>
</reference>
<dbReference type="EMBL" id="JACGET010000018">
    <property type="protein sequence ID" value="MBN3107533.1"/>
    <property type="molecule type" value="Genomic_DNA"/>
</dbReference>
<proteinExistence type="predicted"/>
<feature type="transmembrane region" description="Helical" evidence="5">
    <location>
        <begin position="227"/>
        <end position="244"/>
    </location>
</feature>
<dbReference type="AlphaFoldDB" id="A0A3S1FGU1"/>
<evidence type="ECO:0000313" key="7">
    <source>
        <dbReference type="EMBL" id="MBN3107533.1"/>
    </source>
</evidence>
<keyword evidence="4 5" id="KW-0472">Membrane</keyword>
<feature type="transmembrane region" description="Helical" evidence="5">
    <location>
        <begin position="184"/>
        <end position="199"/>
    </location>
</feature>
<protein>
    <submittedName>
        <fullName evidence="8">O-antigen ligase family protein</fullName>
    </submittedName>
</protein>
<dbReference type="Proteomes" id="UP000269351">
    <property type="component" value="Chromosome"/>
</dbReference>
<evidence type="ECO:0000313" key="8">
    <source>
        <dbReference type="EMBL" id="QPK24059.1"/>
    </source>
</evidence>
<dbReference type="PANTHER" id="PTHR37422:SF13">
    <property type="entry name" value="LIPOPOLYSACCHARIDE BIOSYNTHESIS PROTEIN PA4999-RELATED"/>
    <property type="match status" value="1"/>
</dbReference>
<feature type="transmembrane region" description="Helical" evidence="5">
    <location>
        <begin position="94"/>
        <end position="110"/>
    </location>
</feature>